<evidence type="ECO:0000313" key="2">
    <source>
        <dbReference type="Proteomes" id="UP000008281"/>
    </source>
</evidence>
<evidence type="ECO:0000313" key="1">
    <source>
        <dbReference type="EMBL" id="EFO97375.1"/>
    </source>
</evidence>
<dbReference type="CTD" id="9809210"/>
<keyword evidence="2" id="KW-1185">Reference proteome</keyword>
<name>E3MAW0_CAERE</name>
<dbReference type="RefSeq" id="XP_003106769.2">
    <property type="nucleotide sequence ID" value="XM_003106721.2"/>
</dbReference>
<dbReference type="AlphaFoldDB" id="E3MAW0"/>
<accession>E3MAW0</accession>
<dbReference type="OMA" id="RQIKACG"/>
<dbReference type="FunCoup" id="E3MAW0">
    <property type="interactions" value="1537"/>
</dbReference>
<reference evidence="1" key="1">
    <citation type="submission" date="2007-07" db="EMBL/GenBank/DDBJ databases">
        <title>PCAP assembly of the Caenorhabditis remanei genome.</title>
        <authorList>
            <consortium name="The Caenorhabditis remanei Sequencing Consortium"/>
            <person name="Wilson R.K."/>
        </authorList>
    </citation>
    <scope>NUCLEOTIDE SEQUENCE [LARGE SCALE GENOMIC DNA]</scope>
    <source>
        <strain evidence="1">PB4641</strain>
    </source>
</reference>
<dbReference type="KEGG" id="crq:GCK72_023288"/>
<proteinExistence type="predicted"/>
<sequence>MDEDALEQNTPLMSLRQIKACLHLLMGTLQLRCEQQNSGGDPRTESICARVFLKKRLRDLPETEDKNDKTYVLRSLYKLIDVNHEAIFTKIGQVSGELSFLSQIQCDSDFENVEKQFIWSCDYLFKTGQLEEQWRGDFNVPETPEFEMPTVDEMDEEEQANFVLQSKMELCRQLGYTPVDNGQQ</sequence>
<dbReference type="EMBL" id="DS268432">
    <property type="protein sequence ID" value="EFO97375.1"/>
    <property type="molecule type" value="Genomic_DNA"/>
</dbReference>
<dbReference type="eggNOG" id="ENOG502TH89">
    <property type="taxonomic scope" value="Eukaryota"/>
</dbReference>
<gene>
    <name evidence="1" type="ORF">CRE_16640</name>
</gene>
<dbReference type="GeneID" id="9809210"/>
<dbReference type="Proteomes" id="UP000008281">
    <property type="component" value="Unassembled WGS sequence"/>
</dbReference>
<dbReference type="OrthoDB" id="5774935at2759"/>
<organism evidence="2">
    <name type="scientific">Caenorhabditis remanei</name>
    <name type="common">Caenorhabditis vulgaris</name>
    <dbReference type="NCBI Taxonomy" id="31234"/>
    <lineage>
        <taxon>Eukaryota</taxon>
        <taxon>Metazoa</taxon>
        <taxon>Ecdysozoa</taxon>
        <taxon>Nematoda</taxon>
        <taxon>Chromadorea</taxon>
        <taxon>Rhabditida</taxon>
        <taxon>Rhabditina</taxon>
        <taxon>Rhabditomorpha</taxon>
        <taxon>Rhabditoidea</taxon>
        <taxon>Rhabditidae</taxon>
        <taxon>Peloderinae</taxon>
        <taxon>Caenorhabditis</taxon>
    </lineage>
</organism>
<dbReference type="HOGENOM" id="CLU_1397472_0_0_1"/>
<protein>
    <submittedName>
        <fullName evidence="1">Uncharacterized protein</fullName>
    </submittedName>
</protein>